<feature type="compositionally biased region" description="Basic and acidic residues" evidence="1">
    <location>
        <begin position="58"/>
        <end position="67"/>
    </location>
</feature>
<organism evidence="3 4">
    <name type="scientific">Halomonas cibimaris</name>
    <dbReference type="NCBI Taxonomy" id="657012"/>
    <lineage>
        <taxon>Bacteria</taxon>
        <taxon>Pseudomonadati</taxon>
        <taxon>Pseudomonadota</taxon>
        <taxon>Gammaproteobacteria</taxon>
        <taxon>Oceanospirillales</taxon>
        <taxon>Halomonadaceae</taxon>
        <taxon>Halomonas</taxon>
    </lineage>
</organism>
<dbReference type="Proteomes" id="UP001500133">
    <property type="component" value="Unassembled WGS sequence"/>
</dbReference>
<feature type="region of interest" description="Disordered" evidence="1">
    <location>
        <begin position="34"/>
        <end position="74"/>
    </location>
</feature>
<evidence type="ECO:0000256" key="1">
    <source>
        <dbReference type="SAM" id="MobiDB-lite"/>
    </source>
</evidence>
<evidence type="ECO:0008006" key="5">
    <source>
        <dbReference type="Google" id="ProtNLM"/>
    </source>
</evidence>
<protein>
    <recommendedName>
        <fullName evidence="5">Cell division protein ZipA</fullName>
    </recommendedName>
</protein>
<name>A0ABP7L7T7_9GAMM</name>
<comment type="caution">
    <text evidence="3">The sequence shown here is derived from an EMBL/GenBank/DDBJ whole genome shotgun (WGS) entry which is preliminary data.</text>
</comment>
<keyword evidence="2" id="KW-1133">Transmembrane helix</keyword>
<dbReference type="RefSeq" id="WP_344701449.1">
    <property type="nucleotide sequence ID" value="NZ_BAAAZT010000011.1"/>
</dbReference>
<reference evidence="4" key="1">
    <citation type="journal article" date="2019" name="Int. J. Syst. Evol. Microbiol.">
        <title>The Global Catalogue of Microorganisms (GCM) 10K type strain sequencing project: providing services to taxonomists for standard genome sequencing and annotation.</title>
        <authorList>
            <consortium name="The Broad Institute Genomics Platform"/>
            <consortium name="The Broad Institute Genome Sequencing Center for Infectious Disease"/>
            <person name="Wu L."/>
            <person name="Ma J."/>
        </authorList>
    </citation>
    <scope>NUCLEOTIDE SEQUENCE [LARGE SCALE GENOMIC DNA]</scope>
    <source>
        <strain evidence="4">JCM 16914</strain>
    </source>
</reference>
<feature type="compositionally biased region" description="Low complexity" evidence="1">
    <location>
        <begin position="38"/>
        <end position="55"/>
    </location>
</feature>
<evidence type="ECO:0000313" key="4">
    <source>
        <dbReference type="Proteomes" id="UP001500133"/>
    </source>
</evidence>
<proteinExistence type="predicted"/>
<evidence type="ECO:0000313" key="3">
    <source>
        <dbReference type="EMBL" id="GAA3894583.1"/>
    </source>
</evidence>
<keyword evidence="2" id="KW-0812">Transmembrane</keyword>
<gene>
    <name evidence="3" type="ORF">GCM10022228_02190</name>
</gene>
<feature type="transmembrane region" description="Helical" evidence="2">
    <location>
        <begin position="6"/>
        <end position="30"/>
    </location>
</feature>
<keyword evidence="4" id="KW-1185">Reference proteome</keyword>
<accession>A0ABP7L7T7</accession>
<evidence type="ECO:0000256" key="2">
    <source>
        <dbReference type="SAM" id="Phobius"/>
    </source>
</evidence>
<sequence length="127" mass="13865">METLPLAEILALVSLTLGLTAAAIFSGIALSRRRKQAADSSPPAPKSAAGEPASPHAEAQKPAERRQNPRQHSLFLIFTQPGRATDQRLIDWLKEKNATYDPLTQVFHIKGNHPANPVKCLIQNIRA</sequence>
<dbReference type="EMBL" id="BAAAZT010000011">
    <property type="protein sequence ID" value="GAA3894583.1"/>
    <property type="molecule type" value="Genomic_DNA"/>
</dbReference>
<keyword evidence="2" id="KW-0472">Membrane</keyword>